<dbReference type="PANTHER" id="PTHR43459:SF1">
    <property type="entry name" value="EG:BACN32G11.4 PROTEIN"/>
    <property type="match status" value="1"/>
</dbReference>
<comment type="catalytic activity">
    <reaction evidence="4">
        <text>a (3S)-3-hydroxyacyl-CoA = a (2E)-enoyl-CoA + H2O</text>
        <dbReference type="Rhea" id="RHEA:16105"/>
        <dbReference type="ChEBI" id="CHEBI:15377"/>
        <dbReference type="ChEBI" id="CHEBI:57318"/>
        <dbReference type="ChEBI" id="CHEBI:58856"/>
        <dbReference type="EC" id="4.2.1.17"/>
    </reaction>
</comment>
<reference evidence="7 8" key="1">
    <citation type="submission" date="2024-10" db="EMBL/GenBank/DDBJ databases">
        <title>The Natural Products Discovery Center: Release of the First 8490 Sequenced Strains for Exploring Actinobacteria Biosynthetic Diversity.</title>
        <authorList>
            <person name="Kalkreuter E."/>
            <person name="Kautsar S.A."/>
            <person name="Yang D."/>
            <person name="Bader C.D."/>
            <person name="Teijaro C.N."/>
            <person name="Fluegel L."/>
            <person name="Davis C.M."/>
            <person name="Simpson J.R."/>
            <person name="Lauterbach L."/>
            <person name="Steele A.D."/>
            <person name="Gui C."/>
            <person name="Meng S."/>
            <person name="Li G."/>
            <person name="Viehrig K."/>
            <person name="Ye F."/>
            <person name="Su P."/>
            <person name="Kiefer A.F."/>
            <person name="Nichols A."/>
            <person name="Cepeda A.J."/>
            <person name="Yan W."/>
            <person name="Fan B."/>
            <person name="Jiang Y."/>
            <person name="Adhikari A."/>
            <person name="Zheng C.-J."/>
            <person name="Schuster L."/>
            <person name="Cowan T.M."/>
            <person name="Smanski M.J."/>
            <person name="Chevrette M.G."/>
            <person name="De Carvalho L.P.S."/>
            <person name="Shen B."/>
        </authorList>
    </citation>
    <scope>NUCLEOTIDE SEQUENCE [LARGE SCALE GENOMIC DNA]</scope>
    <source>
        <strain evidence="7 8">NPDC002593</strain>
    </source>
</reference>
<dbReference type="InterPro" id="IPR029045">
    <property type="entry name" value="ClpP/crotonase-like_dom_sf"/>
</dbReference>
<comment type="caution">
    <text evidence="7">The sequence shown here is derived from an EMBL/GenBank/DDBJ whole genome shotgun (WGS) entry which is preliminary data.</text>
</comment>
<evidence type="ECO:0000256" key="6">
    <source>
        <dbReference type="RuleBase" id="RU003707"/>
    </source>
</evidence>
<dbReference type="EMBL" id="JBIAQY010000015">
    <property type="protein sequence ID" value="MFF3572781.1"/>
    <property type="molecule type" value="Genomic_DNA"/>
</dbReference>
<accession>A0ABW6SC64</accession>
<organism evidence="7 8">
    <name type="scientific">Nocardia jiangxiensis</name>
    <dbReference type="NCBI Taxonomy" id="282685"/>
    <lineage>
        <taxon>Bacteria</taxon>
        <taxon>Bacillati</taxon>
        <taxon>Actinomycetota</taxon>
        <taxon>Actinomycetes</taxon>
        <taxon>Mycobacteriales</taxon>
        <taxon>Nocardiaceae</taxon>
        <taxon>Nocardia</taxon>
    </lineage>
</organism>
<evidence type="ECO:0000256" key="3">
    <source>
        <dbReference type="ARBA" id="ARBA00022832"/>
    </source>
</evidence>
<name>A0ABW6SC64_9NOCA</name>
<comment type="catalytic activity">
    <reaction evidence="5">
        <text>a 4-saturated-(3S)-3-hydroxyacyl-CoA = a (3E)-enoyl-CoA + H2O</text>
        <dbReference type="Rhea" id="RHEA:20724"/>
        <dbReference type="ChEBI" id="CHEBI:15377"/>
        <dbReference type="ChEBI" id="CHEBI:58521"/>
        <dbReference type="ChEBI" id="CHEBI:137480"/>
        <dbReference type="EC" id="4.2.1.17"/>
    </reaction>
</comment>
<dbReference type="Pfam" id="PF00378">
    <property type="entry name" value="ECH_1"/>
    <property type="match status" value="1"/>
</dbReference>
<keyword evidence="3" id="KW-0276">Fatty acid metabolism</keyword>
<dbReference type="CDD" id="cd06558">
    <property type="entry name" value="crotonase-like"/>
    <property type="match status" value="1"/>
</dbReference>
<evidence type="ECO:0000256" key="5">
    <source>
        <dbReference type="ARBA" id="ARBA00023717"/>
    </source>
</evidence>
<evidence type="ECO:0000313" key="7">
    <source>
        <dbReference type="EMBL" id="MFF3572781.1"/>
    </source>
</evidence>
<proteinExistence type="inferred from homology"/>
<dbReference type="Proteomes" id="UP001601992">
    <property type="component" value="Unassembled WGS sequence"/>
</dbReference>
<dbReference type="SUPFAM" id="SSF52096">
    <property type="entry name" value="ClpP/crotonase"/>
    <property type="match status" value="1"/>
</dbReference>
<dbReference type="RefSeq" id="WP_387406170.1">
    <property type="nucleotide sequence ID" value="NZ_JBIAQY010000015.1"/>
</dbReference>
<dbReference type="InterPro" id="IPR001753">
    <property type="entry name" value="Enoyl-CoA_hydra/iso"/>
</dbReference>
<comment type="function">
    <text evidence="1">Could possibly oxidize fatty acids using specific components.</text>
</comment>
<sequence length="267" mass="28248">MSEDPALLRDEAAGVLTLTLNRPRRKNAITRELWRALADAFTQIAETDTIRAVVLTGADGNFCSGADISEAEGMDEFPDPGEEMRAINAVVRQLHELPVPTIAKVRGVAAGAGWNLALGCDLVAAAEDARFCQIFTRRALSPDCGGSWLLPRLVGLQQAKRLTLLADTIGAAEAHSLGLVTWVRPEESIDSFVAGVAGRLAAGPPRALALTKELMNEGADRTLPEALEGEMRAQTANLSGSDVLEAFAAFAQKRDPVFTGGSWGTGG</sequence>
<dbReference type="PROSITE" id="PS00166">
    <property type="entry name" value="ENOYL_COA_HYDRATASE"/>
    <property type="match status" value="1"/>
</dbReference>
<dbReference type="Gene3D" id="1.10.12.10">
    <property type="entry name" value="Lyase 2-enoyl-coa Hydratase, Chain A, domain 2"/>
    <property type="match status" value="1"/>
</dbReference>
<keyword evidence="8" id="KW-1185">Reference proteome</keyword>
<evidence type="ECO:0000256" key="4">
    <source>
        <dbReference type="ARBA" id="ARBA00023709"/>
    </source>
</evidence>
<evidence type="ECO:0000256" key="2">
    <source>
        <dbReference type="ARBA" id="ARBA00005254"/>
    </source>
</evidence>
<keyword evidence="3" id="KW-0443">Lipid metabolism</keyword>
<dbReference type="PANTHER" id="PTHR43459">
    <property type="entry name" value="ENOYL-COA HYDRATASE"/>
    <property type="match status" value="1"/>
</dbReference>
<comment type="similarity">
    <text evidence="2 6">Belongs to the enoyl-CoA hydratase/isomerase family.</text>
</comment>
<dbReference type="InterPro" id="IPR014748">
    <property type="entry name" value="Enoyl-CoA_hydra_C"/>
</dbReference>
<dbReference type="InterPro" id="IPR018376">
    <property type="entry name" value="Enoyl-CoA_hyd/isom_CS"/>
</dbReference>
<gene>
    <name evidence="7" type="ORF">ACFYXQ_33930</name>
</gene>
<protein>
    <submittedName>
        <fullName evidence="7">Enoyl-CoA hydratase/isomerase family protein</fullName>
    </submittedName>
</protein>
<dbReference type="Gene3D" id="3.90.226.10">
    <property type="entry name" value="2-enoyl-CoA Hydratase, Chain A, domain 1"/>
    <property type="match status" value="1"/>
</dbReference>
<evidence type="ECO:0000313" key="8">
    <source>
        <dbReference type="Proteomes" id="UP001601992"/>
    </source>
</evidence>
<evidence type="ECO:0000256" key="1">
    <source>
        <dbReference type="ARBA" id="ARBA00002994"/>
    </source>
</evidence>